<evidence type="ECO:0000313" key="1">
    <source>
        <dbReference type="EMBL" id="MPM14167.1"/>
    </source>
</evidence>
<accession>A0A644XE43</accession>
<dbReference type="EMBL" id="VSSQ01002236">
    <property type="protein sequence ID" value="MPM14167.1"/>
    <property type="molecule type" value="Genomic_DNA"/>
</dbReference>
<proteinExistence type="predicted"/>
<reference evidence="1" key="1">
    <citation type="submission" date="2019-08" db="EMBL/GenBank/DDBJ databases">
        <authorList>
            <person name="Kucharzyk K."/>
            <person name="Murdoch R.W."/>
            <person name="Higgins S."/>
            <person name="Loffler F."/>
        </authorList>
    </citation>
    <scope>NUCLEOTIDE SEQUENCE</scope>
</reference>
<protein>
    <submittedName>
        <fullName evidence="1">Uncharacterized protein</fullName>
    </submittedName>
</protein>
<dbReference type="AlphaFoldDB" id="A0A644XE43"/>
<name>A0A644XE43_9ZZZZ</name>
<organism evidence="1">
    <name type="scientific">bioreactor metagenome</name>
    <dbReference type="NCBI Taxonomy" id="1076179"/>
    <lineage>
        <taxon>unclassified sequences</taxon>
        <taxon>metagenomes</taxon>
        <taxon>ecological metagenomes</taxon>
    </lineage>
</organism>
<comment type="caution">
    <text evidence="1">The sequence shown here is derived from an EMBL/GenBank/DDBJ whole genome shotgun (WGS) entry which is preliminary data.</text>
</comment>
<gene>
    <name evidence="1" type="ORF">SDC9_60527</name>
</gene>
<sequence>MIILTVDGDVPGLRCEGNLRLVSVTPLHTFCQGNVVFRVNRNVGAFRRRQGIFLAADGNRALWSGYYNIRTSVDTIIPGASDIDTPVFGNKARAAVALNVISIHGDAFCGYINLPSAADHLILGLDG</sequence>